<dbReference type="InterPro" id="IPR052922">
    <property type="entry name" value="Cytidylate_Kinase-2"/>
</dbReference>
<dbReference type="EMBL" id="CAFAAL010000121">
    <property type="protein sequence ID" value="CAB4811129.1"/>
    <property type="molecule type" value="Genomic_DNA"/>
</dbReference>
<gene>
    <name evidence="1" type="ORF">UFOPK3004_01250</name>
</gene>
<name>A0A6J6YPR2_9ZZZZ</name>
<accession>A0A6J6YPR2</accession>
<protein>
    <submittedName>
        <fullName evidence="1">Unannotated protein</fullName>
    </submittedName>
</protein>
<dbReference type="InterPro" id="IPR027417">
    <property type="entry name" value="P-loop_NTPase"/>
</dbReference>
<dbReference type="AlphaFoldDB" id="A0A6J6YPR2"/>
<dbReference type="SUPFAM" id="SSF52540">
    <property type="entry name" value="P-loop containing nucleoside triphosphate hydrolases"/>
    <property type="match status" value="1"/>
</dbReference>
<reference evidence="1" key="1">
    <citation type="submission" date="2020-05" db="EMBL/GenBank/DDBJ databases">
        <authorList>
            <person name="Chiriac C."/>
            <person name="Salcher M."/>
            <person name="Ghai R."/>
            <person name="Kavagutti S V."/>
        </authorList>
    </citation>
    <scope>NUCLEOTIDE SEQUENCE</scope>
</reference>
<dbReference type="Gene3D" id="3.40.50.300">
    <property type="entry name" value="P-loop containing nucleotide triphosphate hydrolases"/>
    <property type="match status" value="1"/>
</dbReference>
<sequence>MPRILVIGNSGSGKTTLASRISNLFDIPHIELDAIFHQANWSPLEDDAFRDRVQTETLQTDWVVCGNYSIVRNIIWERAETIIAIDLPRWKNMWRILRRTARRAIRREELWNNNRESLKDVLAVHDKKRSIIRWAWSMHQDRRDEINRALVDPQWANKQFLVVKNRAGADEVVEMFRTLGR</sequence>
<organism evidence="1">
    <name type="scientific">freshwater metagenome</name>
    <dbReference type="NCBI Taxonomy" id="449393"/>
    <lineage>
        <taxon>unclassified sequences</taxon>
        <taxon>metagenomes</taxon>
        <taxon>ecological metagenomes</taxon>
    </lineage>
</organism>
<evidence type="ECO:0000313" key="1">
    <source>
        <dbReference type="EMBL" id="CAB4811129.1"/>
    </source>
</evidence>
<dbReference type="PANTHER" id="PTHR37816">
    <property type="entry name" value="YALI0E33011P"/>
    <property type="match status" value="1"/>
</dbReference>
<proteinExistence type="predicted"/>
<dbReference type="PANTHER" id="PTHR37816:SF1">
    <property type="entry name" value="TOXIN"/>
    <property type="match status" value="1"/>
</dbReference>